<protein>
    <submittedName>
        <fullName evidence="2">Uncharacterized protein</fullName>
    </submittedName>
</protein>
<evidence type="ECO:0000313" key="2">
    <source>
        <dbReference type="EMBL" id="SEG10755.1"/>
    </source>
</evidence>
<gene>
    <name evidence="2" type="ORF">SAMN05421751_11112</name>
</gene>
<dbReference type="AlphaFoldDB" id="A0A1H5XH04"/>
<keyword evidence="1" id="KW-0732">Signal</keyword>
<sequence length="98" mass="10930">MRNLLSLFVLALALAVAMADRTRAQQLIDKGFVHGWNLMVDPAFGNGCLIQTVYEDHSVARLGFDALEKRGYFAVYNMAWGDIEVGRNYDVTFDLGGQ</sequence>
<reference evidence="2 3" key="1">
    <citation type="submission" date="2016-10" db="EMBL/GenBank/DDBJ databases">
        <authorList>
            <person name="de Groot N.N."/>
        </authorList>
    </citation>
    <scope>NUCLEOTIDE SEQUENCE [LARGE SCALE GENOMIC DNA]</scope>
    <source>
        <strain evidence="2 3">DSM 23413</strain>
    </source>
</reference>
<organism evidence="2 3">
    <name type="scientific">Jhaorihella thermophila</name>
    <dbReference type="NCBI Taxonomy" id="488547"/>
    <lineage>
        <taxon>Bacteria</taxon>
        <taxon>Pseudomonadati</taxon>
        <taxon>Pseudomonadota</taxon>
        <taxon>Alphaproteobacteria</taxon>
        <taxon>Rhodobacterales</taxon>
        <taxon>Paracoccaceae</taxon>
        <taxon>Jhaorihella</taxon>
    </lineage>
</organism>
<name>A0A1H5XH04_9RHOB</name>
<dbReference type="EMBL" id="FNVD01000011">
    <property type="protein sequence ID" value="SEG10755.1"/>
    <property type="molecule type" value="Genomic_DNA"/>
</dbReference>
<proteinExistence type="predicted"/>
<accession>A0A1H5XH04</accession>
<dbReference type="Proteomes" id="UP000236742">
    <property type="component" value="Unassembled WGS sequence"/>
</dbReference>
<feature type="chain" id="PRO_5009289422" evidence="1">
    <location>
        <begin position="20"/>
        <end position="98"/>
    </location>
</feature>
<dbReference type="RefSeq" id="WP_235003830.1">
    <property type="nucleotide sequence ID" value="NZ_FNVD01000011.1"/>
</dbReference>
<evidence type="ECO:0000313" key="3">
    <source>
        <dbReference type="Proteomes" id="UP000236742"/>
    </source>
</evidence>
<evidence type="ECO:0000256" key="1">
    <source>
        <dbReference type="SAM" id="SignalP"/>
    </source>
</evidence>
<keyword evidence="3" id="KW-1185">Reference proteome</keyword>
<feature type="signal peptide" evidence="1">
    <location>
        <begin position="1"/>
        <end position="19"/>
    </location>
</feature>